<keyword evidence="1" id="KW-0732">Signal</keyword>
<feature type="chain" id="PRO_5012554372" description="Lipoprotein" evidence="1">
    <location>
        <begin position="21"/>
        <end position="217"/>
    </location>
</feature>
<dbReference type="EMBL" id="FWFZ01000002">
    <property type="protein sequence ID" value="SLN21576.1"/>
    <property type="molecule type" value="Genomic_DNA"/>
</dbReference>
<evidence type="ECO:0000256" key="1">
    <source>
        <dbReference type="SAM" id="SignalP"/>
    </source>
</evidence>
<organism evidence="2 3">
    <name type="scientific">Roseisalinus antarcticus</name>
    <dbReference type="NCBI Taxonomy" id="254357"/>
    <lineage>
        <taxon>Bacteria</taxon>
        <taxon>Pseudomonadati</taxon>
        <taxon>Pseudomonadota</taxon>
        <taxon>Alphaproteobacteria</taxon>
        <taxon>Rhodobacterales</taxon>
        <taxon>Roseobacteraceae</taxon>
        <taxon>Roseisalinus</taxon>
    </lineage>
</organism>
<dbReference type="RefSeq" id="WP_085877494.1">
    <property type="nucleotide sequence ID" value="NZ_FWFZ01000002.1"/>
</dbReference>
<name>A0A1Y5RQ07_9RHOB</name>
<proteinExistence type="predicted"/>
<evidence type="ECO:0000313" key="3">
    <source>
        <dbReference type="Proteomes" id="UP000193900"/>
    </source>
</evidence>
<gene>
    <name evidence="2" type="ORF">ROA7023_00570</name>
</gene>
<dbReference type="Proteomes" id="UP000193900">
    <property type="component" value="Unassembled WGS sequence"/>
</dbReference>
<accession>A0A1Y5RQ07</accession>
<keyword evidence="3" id="KW-1185">Reference proteome</keyword>
<reference evidence="2 3" key="1">
    <citation type="submission" date="2017-03" db="EMBL/GenBank/DDBJ databases">
        <authorList>
            <person name="Afonso C.L."/>
            <person name="Miller P.J."/>
            <person name="Scott M.A."/>
            <person name="Spackman E."/>
            <person name="Goraichik I."/>
            <person name="Dimitrov K.M."/>
            <person name="Suarez D.L."/>
            <person name="Swayne D.E."/>
        </authorList>
    </citation>
    <scope>NUCLEOTIDE SEQUENCE [LARGE SCALE GENOMIC DNA]</scope>
    <source>
        <strain evidence="2 3">CECT 7023</strain>
    </source>
</reference>
<feature type="signal peptide" evidence="1">
    <location>
        <begin position="1"/>
        <end position="20"/>
    </location>
</feature>
<dbReference type="AlphaFoldDB" id="A0A1Y5RQ07"/>
<evidence type="ECO:0008006" key="4">
    <source>
        <dbReference type="Google" id="ProtNLM"/>
    </source>
</evidence>
<protein>
    <recommendedName>
        <fullName evidence="4">Lipoprotein</fullName>
    </recommendedName>
</protein>
<dbReference type="PROSITE" id="PS51257">
    <property type="entry name" value="PROKAR_LIPOPROTEIN"/>
    <property type="match status" value="1"/>
</dbReference>
<dbReference type="OrthoDB" id="7666390at2"/>
<evidence type="ECO:0000313" key="2">
    <source>
        <dbReference type="EMBL" id="SLN21576.1"/>
    </source>
</evidence>
<sequence length="217" mass="23310">MRRRTFLIGAPALALTACGAAEPVSMPVAVLSASAYRHPGEPRLTLFTMKSTANGNGAHTGLMVNASQRVIFDPAGTFGGDVADKPWGYLVPENNDVHFGITPEIEDFYIRYHARLTYYVLRQDVPVTAEQAEAALRGVMSYGAVPKAQCTIATSRILAGVPGFSGIKTVLFPDRLVDQLARYPGVTSREYRENDSDDKSEAADAFGAELAAAGLTR</sequence>